<accession>A0A248VZB0</accession>
<keyword evidence="3" id="KW-1185">Reference proteome</keyword>
<feature type="transmembrane region" description="Helical" evidence="1">
    <location>
        <begin position="41"/>
        <end position="61"/>
    </location>
</feature>
<proteinExistence type="predicted"/>
<reference evidence="2 3" key="1">
    <citation type="submission" date="2017-08" db="EMBL/GenBank/DDBJ databases">
        <title>Identification and genetic characteristics of simultaneous BTEX- and naphthalene-degrading Paraburkholderia sp. BN5 isolated from petroleum-contaminated soil.</title>
        <authorList>
            <person name="Lee Y."/>
            <person name="Jeon C.O."/>
        </authorList>
    </citation>
    <scope>NUCLEOTIDE SEQUENCE [LARGE SCALE GENOMIC DNA]</scope>
    <source>
        <strain evidence="2 3">BN5</strain>
        <plasmid evidence="2 3">pBN4</plasmid>
    </source>
</reference>
<name>A0A248VZB0_9BURK</name>
<sequence>MKKVMLKPIEWLGDLGRKAHISATAKCADYVESRTPRERRIMMASAAMTFTGLFVATAAHAQATNGIAGMVDSAAQQGDSIKTNLGKLFAAVGFGGAGYGGYNWWRKGKEGEHSQIKGGQIFVPILAGAALGATGFVMIKAGETVGIQSSSQGALPQ</sequence>
<protein>
    <submittedName>
        <fullName evidence="2">Uncharacterized protein</fullName>
    </submittedName>
</protein>
<keyword evidence="1" id="KW-0472">Membrane</keyword>
<evidence type="ECO:0000256" key="1">
    <source>
        <dbReference type="SAM" id="Phobius"/>
    </source>
</evidence>
<dbReference type="AlphaFoldDB" id="A0A248VZB0"/>
<feature type="transmembrane region" description="Helical" evidence="1">
    <location>
        <begin position="121"/>
        <end position="139"/>
    </location>
</feature>
<dbReference type="InterPro" id="IPR046638">
    <property type="entry name" value="DUF6750"/>
</dbReference>
<keyword evidence="2" id="KW-0614">Plasmid</keyword>
<keyword evidence="1" id="KW-1133">Transmembrane helix</keyword>
<keyword evidence="1" id="KW-0812">Transmembrane</keyword>
<organism evidence="2 3">
    <name type="scientific">Paraburkholderia aromaticivorans</name>
    <dbReference type="NCBI Taxonomy" id="2026199"/>
    <lineage>
        <taxon>Bacteria</taxon>
        <taxon>Pseudomonadati</taxon>
        <taxon>Pseudomonadota</taxon>
        <taxon>Betaproteobacteria</taxon>
        <taxon>Burkholderiales</taxon>
        <taxon>Burkholderiaceae</taxon>
        <taxon>Paraburkholderia</taxon>
    </lineage>
</organism>
<dbReference type="EMBL" id="CP022994">
    <property type="protein sequence ID" value="ASW04277.1"/>
    <property type="molecule type" value="Genomic_DNA"/>
</dbReference>
<geneLocation type="plasmid" evidence="2 3">
    <name>pBN4</name>
</geneLocation>
<dbReference type="OrthoDB" id="6879321at2"/>
<dbReference type="Proteomes" id="UP000215158">
    <property type="component" value="Plasmid pBN4"/>
</dbReference>
<dbReference type="Pfam" id="PF20535">
    <property type="entry name" value="DUF6750"/>
    <property type="match status" value="1"/>
</dbReference>
<evidence type="ECO:0000313" key="3">
    <source>
        <dbReference type="Proteomes" id="UP000215158"/>
    </source>
</evidence>
<gene>
    <name evidence="2" type="ORF">CJU94_39705</name>
</gene>
<evidence type="ECO:0000313" key="2">
    <source>
        <dbReference type="EMBL" id="ASW04277.1"/>
    </source>
</evidence>
<dbReference type="KEGG" id="parb:CJU94_39705"/>